<evidence type="ECO:0000313" key="2">
    <source>
        <dbReference type="Proteomes" id="UP000054624"/>
    </source>
</evidence>
<dbReference type="EMBL" id="FCOI02000001">
    <property type="protein sequence ID" value="SAK40032.1"/>
    <property type="molecule type" value="Genomic_DNA"/>
</dbReference>
<gene>
    <name evidence="1" type="ORF">AWB76_00134</name>
</gene>
<reference evidence="2" key="1">
    <citation type="submission" date="2016-01" db="EMBL/GenBank/DDBJ databases">
        <authorList>
            <person name="Peeters Charlotte."/>
        </authorList>
    </citation>
    <scope>NUCLEOTIDE SEQUENCE [LARGE SCALE GENOMIC DNA]</scope>
</reference>
<keyword evidence="2" id="KW-1185">Reference proteome</keyword>
<evidence type="ECO:0000313" key="1">
    <source>
        <dbReference type="EMBL" id="SAK40032.1"/>
    </source>
</evidence>
<dbReference type="Proteomes" id="UP000054624">
    <property type="component" value="Unassembled WGS sequence"/>
</dbReference>
<organism evidence="1 2">
    <name type="scientific">Caballeronia temeraria</name>
    <dbReference type="NCBI Taxonomy" id="1777137"/>
    <lineage>
        <taxon>Bacteria</taxon>
        <taxon>Pseudomonadati</taxon>
        <taxon>Pseudomonadota</taxon>
        <taxon>Betaproteobacteria</taxon>
        <taxon>Burkholderiales</taxon>
        <taxon>Burkholderiaceae</taxon>
        <taxon>Caballeronia</taxon>
    </lineage>
</organism>
<dbReference type="AlphaFoldDB" id="A0A157Z3F6"/>
<sequence length="137" mass="14508">MDARPAAAMMGIPILMADIIMKKKRLHHAALTALLAAETLGVSSKALPHSKTANLDVALTIENTCTVDTPTSPVMLDQARRVAVRCPGAKSGYALAVEARTAAGEPMTLRSIEERTRADAAPGDEQYPPVVTVTVQF</sequence>
<protein>
    <submittedName>
        <fullName evidence="1">Uncharacterized protein</fullName>
    </submittedName>
</protein>
<name>A0A157Z3F6_9BURK</name>
<accession>A0A157Z3F6</accession>
<proteinExistence type="predicted"/>